<dbReference type="Proteomes" id="UP001497525">
    <property type="component" value="Unassembled WGS sequence"/>
</dbReference>
<organism evidence="2 3">
    <name type="scientific">Calicophoron daubneyi</name>
    <name type="common">Rumen fluke</name>
    <name type="synonym">Paramphistomum daubneyi</name>
    <dbReference type="NCBI Taxonomy" id="300641"/>
    <lineage>
        <taxon>Eukaryota</taxon>
        <taxon>Metazoa</taxon>
        <taxon>Spiralia</taxon>
        <taxon>Lophotrochozoa</taxon>
        <taxon>Platyhelminthes</taxon>
        <taxon>Trematoda</taxon>
        <taxon>Digenea</taxon>
        <taxon>Plagiorchiida</taxon>
        <taxon>Pronocephalata</taxon>
        <taxon>Paramphistomoidea</taxon>
        <taxon>Paramphistomidae</taxon>
        <taxon>Calicophoron</taxon>
    </lineage>
</organism>
<dbReference type="GO" id="GO:0005634">
    <property type="term" value="C:nucleus"/>
    <property type="evidence" value="ECO:0007669"/>
    <property type="project" value="TreeGrafter"/>
</dbReference>
<name>A0AAV2TK40_CALDB</name>
<gene>
    <name evidence="2" type="ORF">CDAUBV1_LOCUS10720</name>
</gene>
<accession>A0AAV2TK40</accession>
<dbReference type="Pfam" id="PF00653">
    <property type="entry name" value="BIR"/>
    <property type="match status" value="1"/>
</dbReference>
<dbReference type="PANTHER" id="PTHR10044:SF139">
    <property type="entry name" value="DEATH-ASSOCIATED INHIBITOR OF APOPTOSIS 2"/>
    <property type="match status" value="1"/>
</dbReference>
<sequence length="395" mass="42924">MNCFQSLCSALEETFAATTQSEDELSYASATLILSGLLQIHSRTPRYASHRARLESFADQAPRTTSDHSQRRPVSPPRPSPNELATAGFFHTGSGDETVCPACGLGLRDWQSTDQPEACHLAYSSTGIGLNATHLHEGVDHPSTPALPCLYLAVHRLLVSEIPLARKCLIPAGPAQSVCALPGIITPPTTGSENACDDFVATFPSLADRLLAITQIMMSPPSPQGWPVENARALGHSDDLIVLALWRLQSESAGSGLACPPTTALRLDPQGTTDLLKAILRVQEGFDATSHDFPDFEPGVLGDAQDDDVSHVDGFLSDTELTEEDAETAALSRCRCIRVRSTAGMSFDTVSPRSYDSSGVPVKRIRLPHFYQFLLWWYNTWFRKNVVSDAYDLSK</sequence>
<dbReference type="GO" id="GO:0005737">
    <property type="term" value="C:cytoplasm"/>
    <property type="evidence" value="ECO:0007669"/>
    <property type="project" value="TreeGrafter"/>
</dbReference>
<dbReference type="PROSITE" id="PS50143">
    <property type="entry name" value="BIR_REPEAT_2"/>
    <property type="match status" value="1"/>
</dbReference>
<protein>
    <recommendedName>
        <fullName evidence="4">Inhibitor of apoptosis protein</fullName>
    </recommendedName>
</protein>
<dbReference type="Gene3D" id="1.10.1170.10">
    <property type="entry name" value="Inhibitor Of Apoptosis Protein (2mihbC-IAP-1), Chain A"/>
    <property type="match status" value="1"/>
</dbReference>
<dbReference type="SMART" id="SM00238">
    <property type="entry name" value="BIR"/>
    <property type="match status" value="1"/>
</dbReference>
<evidence type="ECO:0008006" key="4">
    <source>
        <dbReference type="Google" id="ProtNLM"/>
    </source>
</evidence>
<proteinExistence type="predicted"/>
<dbReference type="InterPro" id="IPR050784">
    <property type="entry name" value="IAP"/>
</dbReference>
<dbReference type="AlphaFoldDB" id="A0AAV2TK40"/>
<dbReference type="EMBL" id="CAXLJL010000334">
    <property type="protein sequence ID" value="CAL5136589.1"/>
    <property type="molecule type" value="Genomic_DNA"/>
</dbReference>
<dbReference type="InterPro" id="IPR001370">
    <property type="entry name" value="BIR_rpt"/>
</dbReference>
<feature type="region of interest" description="Disordered" evidence="1">
    <location>
        <begin position="56"/>
        <end position="88"/>
    </location>
</feature>
<evidence type="ECO:0000256" key="1">
    <source>
        <dbReference type="SAM" id="MobiDB-lite"/>
    </source>
</evidence>
<dbReference type="GO" id="GO:0051726">
    <property type="term" value="P:regulation of cell cycle"/>
    <property type="evidence" value="ECO:0007669"/>
    <property type="project" value="TreeGrafter"/>
</dbReference>
<reference evidence="2" key="1">
    <citation type="submission" date="2024-06" db="EMBL/GenBank/DDBJ databases">
        <authorList>
            <person name="Liu X."/>
            <person name="Lenzi L."/>
            <person name="Haldenby T S."/>
            <person name="Uol C."/>
        </authorList>
    </citation>
    <scope>NUCLEOTIDE SEQUENCE</scope>
</reference>
<dbReference type="SUPFAM" id="SSF57924">
    <property type="entry name" value="Inhibitor of apoptosis (IAP) repeat"/>
    <property type="match status" value="1"/>
</dbReference>
<dbReference type="PANTHER" id="PTHR10044">
    <property type="entry name" value="INHIBITOR OF APOPTOSIS"/>
    <property type="match status" value="1"/>
</dbReference>
<comment type="caution">
    <text evidence="2">The sequence shown here is derived from an EMBL/GenBank/DDBJ whole genome shotgun (WGS) entry which is preliminary data.</text>
</comment>
<evidence type="ECO:0000313" key="3">
    <source>
        <dbReference type="Proteomes" id="UP001497525"/>
    </source>
</evidence>
<evidence type="ECO:0000313" key="2">
    <source>
        <dbReference type="EMBL" id="CAL5136589.1"/>
    </source>
</evidence>